<proteinExistence type="predicted"/>
<name>A0ABP6VMQ1_9PSEU</name>
<gene>
    <name evidence="2" type="ORF">GCM10022222_20530</name>
</gene>
<organism evidence="2 3">
    <name type="scientific">Amycolatopsis ultiminotia</name>
    <dbReference type="NCBI Taxonomy" id="543629"/>
    <lineage>
        <taxon>Bacteria</taxon>
        <taxon>Bacillati</taxon>
        <taxon>Actinomycetota</taxon>
        <taxon>Actinomycetes</taxon>
        <taxon>Pseudonocardiales</taxon>
        <taxon>Pseudonocardiaceae</taxon>
        <taxon>Amycolatopsis</taxon>
    </lineage>
</organism>
<dbReference type="PANTHER" id="PTHR35010">
    <property type="entry name" value="BLL4672 PROTEIN-RELATED"/>
    <property type="match status" value="1"/>
</dbReference>
<dbReference type="PANTHER" id="PTHR35010:SF3">
    <property type="entry name" value="BLL4873 PROTEIN"/>
    <property type="match status" value="1"/>
</dbReference>
<dbReference type="EMBL" id="BAAAZN010000003">
    <property type="protein sequence ID" value="GAA3536694.1"/>
    <property type="molecule type" value="Genomic_DNA"/>
</dbReference>
<dbReference type="InterPro" id="IPR041413">
    <property type="entry name" value="MLTR_LBD"/>
</dbReference>
<protein>
    <recommendedName>
        <fullName evidence="1">MmyB-like transcription regulator ligand binding domain-containing protein</fullName>
    </recommendedName>
</protein>
<dbReference type="Gene3D" id="3.30.450.180">
    <property type="match status" value="1"/>
</dbReference>
<keyword evidence="3" id="KW-1185">Reference proteome</keyword>
<reference evidence="3" key="1">
    <citation type="journal article" date="2019" name="Int. J. Syst. Evol. Microbiol.">
        <title>The Global Catalogue of Microorganisms (GCM) 10K type strain sequencing project: providing services to taxonomists for standard genome sequencing and annotation.</title>
        <authorList>
            <consortium name="The Broad Institute Genomics Platform"/>
            <consortium name="The Broad Institute Genome Sequencing Center for Infectious Disease"/>
            <person name="Wu L."/>
            <person name="Ma J."/>
        </authorList>
    </citation>
    <scope>NUCLEOTIDE SEQUENCE [LARGE SCALE GENOMIC DNA]</scope>
    <source>
        <strain evidence="3">JCM 16898</strain>
    </source>
</reference>
<accession>A0ABP6VMQ1</accession>
<evidence type="ECO:0000259" key="1">
    <source>
        <dbReference type="Pfam" id="PF17765"/>
    </source>
</evidence>
<feature type="domain" description="MmyB-like transcription regulator ligand binding" evidence="1">
    <location>
        <begin position="51"/>
        <end position="188"/>
    </location>
</feature>
<dbReference type="Proteomes" id="UP001500689">
    <property type="component" value="Unassembled WGS sequence"/>
</dbReference>
<evidence type="ECO:0000313" key="3">
    <source>
        <dbReference type="Proteomes" id="UP001500689"/>
    </source>
</evidence>
<dbReference type="Pfam" id="PF17765">
    <property type="entry name" value="MLTR_LBD"/>
    <property type="match status" value="1"/>
</dbReference>
<evidence type="ECO:0000313" key="2">
    <source>
        <dbReference type="EMBL" id="GAA3536694.1"/>
    </source>
</evidence>
<sequence length="191" mass="21701">MSTAVLDSISSALALDPVDRAHLYSLADMNPPKIEFVATESERRVLEHFARAVRHPAFIVDKYWRILYVNPSASRIIRLDESSANFLEIFFLDRQYRDIYVNWDEVAECFVGSLRIRAGTESDDSELAGLIGRLSSDRTFRSLWQRHSTAHRKARVVTLRTPDAGAQNFDATSLDLSGCDDIHLIGYLPRD</sequence>
<comment type="caution">
    <text evidence="2">The sequence shown here is derived from an EMBL/GenBank/DDBJ whole genome shotgun (WGS) entry which is preliminary data.</text>
</comment>